<feature type="domain" description="VWFA" evidence="3">
    <location>
        <begin position="401"/>
        <end position="596"/>
    </location>
</feature>
<dbReference type="Gene3D" id="3.40.50.410">
    <property type="entry name" value="von Willebrand factor, type A domain"/>
    <property type="match status" value="1"/>
</dbReference>
<dbReference type="SUPFAM" id="SSF53850">
    <property type="entry name" value="Periplasmic binding protein-like II"/>
    <property type="match status" value="1"/>
</dbReference>
<dbReference type="Pfam" id="PF00092">
    <property type="entry name" value="VWA"/>
    <property type="match status" value="1"/>
</dbReference>
<feature type="transmembrane region" description="Helical" evidence="2">
    <location>
        <begin position="28"/>
        <end position="54"/>
    </location>
</feature>
<evidence type="ECO:0000313" key="5">
    <source>
        <dbReference type="Proteomes" id="UP000548476"/>
    </source>
</evidence>
<evidence type="ECO:0000256" key="1">
    <source>
        <dbReference type="SAM" id="MobiDB-lite"/>
    </source>
</evidence>
<reference evidence="4 5" key="1">
    <citation type="submission" date="2020-08" db="EMBL/GenBank/DDBJ databases">
        <title>Genomic Encyclopedia of Type Strains, Phase IV (KMG-IV): sequencing the most valuable type-strain genomes for metagenomic binning, comparative biology and taxonomic classification.</title>
        <authorList>
            <person name="Goeker M."/>
        </authorList>
    </citation>
    <scope>NUCLEOTIDE SEQUENCE [LARGE SCALE GENOMIC DNA]</scope>
    <source>
        <strain evidence="4 5">YIM 65646</strain>
    </source>
</reference>
<dbReference type="PROSITE" id="PS50234">
    <property type="entry name" value="VWFA"/>
    <property type="match status" value="1"/>
</dbReference>
<keyword evidence="2" id="KW-0812">Transmembrane</keyword>
<feature type="region of interest" description="Disordered" evidence="1">
    <location>
        <begin position="1"/>
        <end position="23"/>
    </location>
</feature>
<dbReference type="Pfam" id="PF13531">
    <property type="entry name" value="SBP_bac_11"/>
    <property type="match status" value="1"/>
</dbReference>
<dbReference type="Gene3D" id="3.40.190.10">
    <property type="entry name" value="Periplasmic binding protein-like II"/>
    <property type="match status" value="2"/>
</dbReference>
<comment type="caution">
    <text evidence="4">The sequence shown here is derived from an EMBL/GenBank/DDBJ whole genome shotgun (WGS) entry which is preliminary data.</text>
</comment>
<dbReference type="SMART" id="SM00327">
    <property type="entry name" value="VWA"/>
    <property type="match status" value="1"/>
</dbReference>
<dbReference type="InterPro" id="IPR002035">
    <property type="entry name" value="VWF_A"/>
</dbReference>
<dbReference type="InterPro" id="IPR036465">
    <property type="entry name" value="vWFA_dom_sf"/>
</dbReference>
<accession>A0A841FJ38</accession>
<evidence type="ECO:0000259" key="3">
    <source>
        <dbReference type="PROSITE" id="PS50234"/>
    </source>
</evidence>
<dbReference type="AlphaFoldDB" id="A0A841FJ38"/>
<keyword evidence="2" id="KW-1133">Transmembrane helix</keyword>
<proteinExistence type="predicted"/>
<dbReference type="Proteomes" id="UP000548476">
    <property type="component" value="Unassembled WGS sequence"/>
</dbReference>
<evidence type="ECO:0000256" key="2">
    <source>
        <dbReference type="SAM" id="Phobius"/>
    </source>
</evidence>
<protein>
    <submittedName>
        <fullName evidence="4">Ca-activated chloride channel family protein</fullName>
    </submittedName>
</protein>
<organism evidence="4 5">
    <name type="scientific">Phytomonospora endophytica</name>
    <dbReference type="NCBI Taxonomy" id="714109"/>
    <lineage>
        <taxon>Bacteria</taxon>
        <taxon>Bacillati</taxon>
        <taxon>Actinomycetota</taxon>
        <taxon>Actinomycetes</taxon>
        <taxon>Micromonosporales</taxon>
        <taxon>Micromonosporaceae</taxon>
        <taxon>Phytomonospora</taxon>
    </lineage>
</organism>
<dbReference type="SUPFAM" id="SSF53300">
    <property type="entry name" value="vWA-like"/>
    <property type="match status" value="1"/>
</dbReference>
<keyword evidence="2" id="KW-0472">Membrane</keyword>
<feature type="compositionally biased region" description="Basic residues" evidence="1">
    <location>
        <begin position="11"/>
        <end position="23"/>
    </location>
</feature>
<dbReference type="RefSeq" id="WP_184788660.1">
    <property type="nucleotide sequence ID" value="NZ_BONT01000113.1"/>
</dbReference>
<dbReference type="EMBL" id="JACHGT010000007">
    <property type="protein sequence ID" value="MBB6035825.1"/>
    <property type="molecule type" value="Genomic_DNA"/>
</dbReference>
<name>A0A841FJ38_9ACTN</name>
<sequence>MTFSASGPGVRTHRRGGKGTRRTRRRKILAPWIIVTAVSVLVLSLLTAGFVYLITGSCSGSPEQVNIAASTSMAGPLKTLARSWADTEPSVDGKCVAIEVQEKESAEVQQALSPDWDVKRNGAAPDVWIPESTAWARMAADREATARLIPDLQPSIATSSAVIAMPKVMAEALGWPDAKLNWQTLVEKAKDPKGWGDEHPEWGKVRIGMSNPLTSTASLLALLAMVDTDGDTDITERELEAVVSLKNMMAEYEDADPNALMNKMREADGAGGALAHLSAFPALERDVLMYNSYNPQVPLAAVYPSDGAPEADNPYLIIQNAPWASAFKQDAASQFLEYVRGEEGREQIIGSGFRDGNRVGGPDLSEANGLSPQTVLPREAVQPAAVTNTLATWTALNRTTNLLFVMDTSESMNAATTVDGENTTLMEVAKEAVGIALNMIGDQSQVGLWQFSDDQGSGSGIPYQTLVNLDPLDKGNRGAISEQIGFMQAGGASGLYDTALAAYTHVTENYLAEATNMVVVLTAGANDNPYGGLSLEDLTNQLTSKRDPNKPVSLMTIGYGEGADETAMQQISAATKGQYFPSTWPGEISKTLLNALFNAQ</sequence>
<gene>
    <name evidence="4" type="ORF">HNR73_003689</name>
</gene>
<evidence type="ECO:0000313" key="4">
    <source>
        <dbReference type="EMBL" id="MBB6035825.1"/>
    </source>
</evidence>
<keyword evidence="5" id="KW-1185">Reference proteome</keyword>